<dbReference type="Proteomes" id="UP000247892">
    <property type="component" value="Unassembled WGS sequence"/>
</dbReference>
<protein>
    <submittedName>
        <fullName evidence="5">LacI family transcriptional regulator</fullName>
    </submittedName>
</protein>
<dbReference type="CDD" id="cd01392">
    <property type="entry name" value="HTH_LacI"/>
    <property type="match status" value="1"/>
</dbReference>
<dbReference type="SUPFAM" id="SSF47413">
    <property type="entry name" value="lambda repressor-like DNA-binding domains"/>
    <property type="match status" value="1"/>
</dbReference>
<comment type="caution">
    <text evidence="5">The sequence shown here is derived from an EMBL/GenBank/DDBJ whole genome shotgun (WGS) entry which is preliminary data.</text>
</comment>
<proteinExistence type="predicted"/>
<evidence type="ECO:0000256" key="1">
    <source>
        <dbReference type="ARBA" id="ARBA00023015"/>
    </source>
</evidence>
<dbReference type="PANTHER" id="PTHR30146">
    <property type="entry name" value="LACI-RELATED TRANSCRIPTIONAL REPRESSOR"/>
    <property type="match status" value="1"/>
</dbReference>
<dbReference type="GO" id="GO:0003700">
    <property type="term" value="F:DNA-binding transcription factor activity"/>
    <property type="evidence" value="ECO:0007669"/>
    <property type="project" value="TreeGrafter"/>
</dbReference>
<keyword evidence="2" id="KW-0238">DNA-binding</keyword>
<keyword evidence="1" id="KW-0805">Transcription regulation</keyword>
<dbReference type="SUPFAM" id="SSF53822">
    <property type="entry name" value="Periplasmic binding protein-like I"/>
    <property type="match status" value="1"/>
</dbReference>
<dbReference type="Gene3D" id="1.10.260.40">
    <property type="entry name" value="lambda repressor-like DNA-binding domains"/>
    <property type="match status" value="1"/>
</dbReference>
<organism evidence="5 6">
    <name type="scientific">Prauserella flavalba</name>
    <dbReference type="NCBI Taxonomy" id="1477506"/>
    <lineage>
        <taxon>Bacteria</taxon>
        <taxon>Bacillati</taxon>
        <taxon>Actinomycetota</taxon>
        <taxon>Actinomycetes</taxon>
        <taxon>Pseudonocardiales</taxon>
        <taxon>Pseudonocardiaceae</taxon>
        <taxon>Prauserella</taxon>
    </lineage>
</organism>
<sequence length="354" mass="37622">MRDRGLDAVRHADIAELAKVSEATVSRVLNGKPGVAAATRQAVLTAMDQLGYERPSRSRQRSAGLIGLIIPELDNPIFPAFAQVIDRTLAMRGYTSVLCTQTPGGATEDEFIETLTERGVAGIVFVSGLHADTTARHDRYTRLIESGLPVVFLNGHAPGVRAPFFSDDDGTAVHLAITHLRELGHERIGLAVGPQRFVPAQRKAAEFRRLMAPVLGSPDDADKLIVHSLFSVEGGHSAAWFLLEQGCTAVVCGSDLMALGAIRVARKRGLVVPRDFSVVGYDDSPLIAFTDPPLTTIQQQVPAMATAAVRTLLDEIAGAEVPTGEYLFQPELIVRGSTAACASTAPPSVTGDAG</sequence>
<dbReference type="Pfam" id="PF13377">
    <property type="entry name" value="Peripla_BP_3"/>
    <property type="match status" value="1"/>
</dbReference>
<dbReference type="SMART" id="SM00354">
    <property type="entry name" value="HTH_LACI"/>
    <property type="match status" value="1"/>
</dbReference>
<dbReference type="PROSITE" id="PS50932">
    <property type="entry name" value="HTH_LACI_2"/>
    <property type="match status" value="1"/>
</dbReference>
<dbReference type="Pfam" id="PF00356">
    <property type="entry name" value="LacI"/>
    <property type="match status" value="1"/>
</dbReference>
<accession>A0A318LXQ6</accession>
<dbReference type="RefSeq" id="WP_110333988.1">
    <property type="nucleotide sequence ID" value="NZ_MASU01000001.1"/>
</dbReference>
<evidence type="ECO:0000313" key="5">
    <source>
        <dbReference type="EMBL" id="PXY38255.1"/>
    </source>
</evidence>
<evidence type="ECO:0000259" key="4">
    <source>
        <dbReference type="PROSITE" id="PS50932"/>
    </source>
</evidence>
<dbReference type="InterPro" id="IPR028082">
    <property type="entry name" value="Peripla_BP_I"/>
</dbReference>
<gene>
    <name evidence="5" type="ORF">BA062_00365</name>
</gene>
<dbReference type="InterPro" id="IPR046335">
    <property type="entry name" value="LacI/GalR-like_sensor"/>
</dbReference>
<dbReference type="AlphaFoldDB" id="A0A318LXQ6"/>
<dbReference type="EMBL" id="MASU01000001">
    <property type="protein sequence ID" value="PXY38255.1"/>
    <property type="molecule type" value="Genomic_DNA"/>
</dbReference>
<dbReference type="OrthoDB" id="3324394at2"/>
<reference evidence="5 6" key="1">
    <citation type="submission" date="2016-07" db="EMBL/GenBank/DDBJ databases">
        <title>Draft genome sequence of Prauserella sp. YIM 121212, isolated from alkaline soil.</title>
        <authorList>
            <person name="Ruckert C."/>
            <person name="Albersmeier A."/>
            <person name="Jiang C.-L."/>
            <person name="Jiang Y."/>
            <person name="Kalinowski J."/>
            <person name="Schneider O."/>
            <person name="Winkler A."/>
            <person name="Zotchev S.B."/>
        </authorList>
    </citation>
    <scope>NUCLEOTIDE SEQUENCE [LARGE SCALE GENOMIC DNA]</scope>
    <source>
        <strain evidence="5 6">YIM 121212</strain>
    </source>
</reference>
<evidence type="ECO:0000313" key="6">
    <source>
        <dbReference type="Proteomes" id="UP000247892"/>
    </source>
</evidence>
<name>A0A318LXQ6_9PSEU</name>
<keyword evidence="3" id="KW-0804">Transcription</keyword>
<dbReference type="PANTHER" id="PTHR30146:SF153">
    <property type="entry name" value="LACTOSE OPERON REPRESSOR"/>
    <property type="match status" value="1"/>
</dbReference>
<keyword evidence="6" id="KW-1185">Reference proteome</keyword>
<dbReference type="Gene3D" id="3.40.50.2300">
    <property type="match status" value="2"/>
</dbReference>
<dbReference type="GO" id="GO:0000976">
    <property type="term" value="F:transcription cis-regulatory region binding"/>
    <property type="evidence" value="ECO:0007669"/>
    <property type="project" value="TreeGrafter"/>
</dbReference>
<dbReference type="InterPro" id="IPR010982">
    <property type="entry name" value="Lambda_DNA-bd_dom_sf"/>
</dbReference>
<evidence type="ECO:0000256" key="3">
    <source>
        <dbReference type="ARBA" id="ARBA00023163"/>
    </source>
</evidence>
<evidence type="ECO:0000256" key="2">
    <source>
        <dbReference type="ARBA" id="ARBA00023125"/>
    </source>
</evidence>
<feature type="domain" description="HTH lacI-type" evidence="4">
    <location>
        <begin position="9"/>
        <end position="64"/>
    </location>
</feature>
<dbReference type="InterPro" id="IPR000843">
    <property type="entry name" value="HTH_LacI"/>
</dbReference>